<name>A0AAP5MCK2_9CYAN</name>
<comment type="caution">
    <text evidence="1">The sequence shown here is derived from an EMBL/GenBank/DDBJ whole genome shotgun (WGS) entry which is preliminary data.</text>
</comment>
<reference evidence="2" key="1">
    <citation type="journal article" date="2021" name="Science">
        <title>Hunting the eagle killer: A cyanobacterial neurotoxin causes vacuolar myelinopathy.</title>
        <authorList>
            <person name="Breinlinger S."/>
            <person name="Phillips T.J."/>
            <person name="Haram B.N."/>
            <person name="Mares J."/>
            <person name="Martinez Yerena J.A."/>
            <person name="Hrouzek P."/>
            <person name="Sobotka R."/>
            <person name="Henderson W.M."/>
            <person name="Schmieder P."/>
            <person name="Williams S.M."/>
            <person name="Lauderdale J.D."/>
            <person name="Wilde H.D."/>
            <person name="Gerrin W."/>
            <person name="Kust A."/>
            <person name="Washington J.W."/>
            <person name="Wagner C."/>
            <person name="Geier B."/>
            <person name="Liebeke M."/>
            <person name="Enke H."/>
            <person name="Niedermeyer T.H.J."/>
            <person name="Wilde S.B."/>
        </authorList>
    </citation>
    <scope>NUCLEOTIDE SEQUENCE [LARGE SCALE GENOMIC DNA]</scope>
    <source>
        <strain evidence="2">Thurmond2011</strain>
    </source>
</reference>
<gene>
    <name evidence="1" type="ORF">G7B40_026875</name>
</gene>
<proteinExistence type="predicted"/>
<protein>
    <submittedName>
        <fullName evidence="1">Uncharacterized protein</fullName>
    </submittedName>
</protein>
<dbReference type="Proteomes" id="UP000667802">
    <property type="component" value="Unassembled WGS sequence"/>
</dbReference>
<organism evidence="1 2">
    <name type="scientific">Aetokthonos hydrillicola Thurmond2011</name>
    <dbReference type="NCBI Taxonomy" id="2712845"/>
    <lineage>
        <taxon>Bacteria</taxon>
        <taxon>Bacillati</taxon>
        <taxon>Cyanobacteriota</taxon>
        <taxon>Cyanophyceae</taxon>
        <taxon>Nostocales</taxon>
        <taxon>Hapalosiphonaceae</taxon>
        <taxon>Aetokthonos</taxon>
    </lineage>
</organism>
<sequence length="54" mass="5982">MSSPLERTLAIRQRFQSLAGWMAGLDDNPAARSLYLKKLTSRPILNQPDTPPGT</sequence>
<evidence type="ECO:0000313" key="1">
    <source>
        <dbReference type="EMBL" id="MDR9898159.1"/>
    </source>
</evidence>
<accession>A0AAP5MCK2</accession>
<dbReference type="EMBL" id="JAALHA020000016">
    <property type="protein sequence ID" value="MDR9898159.1"/>
    <property type="molecule type" value="Genomic_DNA"/>
</dbReference>
<evidence type="ECO:0000313" key="2">
    <source>
        <dbReference type="Proteomes" id="UP000667802"/>
    </source>
</evidence>
<keyword evidence="2" id="KW-1185">Reference proteome</keyword>
<dbReference type="AlphaFoldDB" id="A0AAP5MCK2"/>